<evidence type="ECO:0000313" key="2">
    <source>
        <dbReference type="Proteomes" id="UP000815325"/>
    </source>
</evidence>
<dbReference type="Proteomes" id="UP000815325">
    <property type="component" value="Unassembled WGS sequence"/>
</dbReference>
<evidence type="ECO:0000313" key="1">
    <source>
        <dbReference type="EMBL" id="KAF5841163.1"/>
    </source>
</evidence>
<proteinExistence type="predicted"/>
<sequence length="70" mass="7178">MDPEVCVENAADVLDGSWAGPGAHAPTAANLRHANSEVVVVRYEPPLSNPLEAAPVGYEVQATPCGTHGA</sequence>
<gene>
    <name evidence="1" type="ORF">DUNSADRAFT_14166</name>
</gene>
<name>A0ABQ7H2S8_DUNSA</name>
<accession>A0ABQ7H2S8</accession>
<keyword evidence="2" id="KW-1185">Reference proteome</keyword>
<dbReference type="EMBL" id="MU069493">
    <property type="protein sequence ID" value="KAF5841163.1"/>
    <property type="molecule type" value="Genomic_DNA"/>
</dbReference>
<protein>
    <submittedName>
        <fullName evidence="1">Uncharacterized protein</fullName>
    </submittedName>
</protein>
<organism evidence="1 2">
    <name type="scientific">Dunaliella salina</name>
    <name type="common">Green alga</name>
    <name type="synonym">Protococcus salinus</name>
    <dbReference type="NCBI Taxonomy" id="3046"/>
    <lineage>
        <taxon>Eukaryota</taxon>
        <taxon>Viridiplantae</taxon>
        <taxon>Chlorophyta</taxon>
        <taxon>core chlorophytes</taxon>
        <taxon>Chlorophyceae</taxon>
        <taxon>CS clade</taxon>
        <taxon>Chlamydomonadales</taxon>
        <taxon>Dunaliellaceae</taxon>
        <taxon>Dunaliella</taxon>
    </lineage>
</organism>
<comment type="caution">
    <text evidence="1">The sequence shown here is derived from an EMBL/GenBank/DDBJ whole genome shotgun (WGS) entry which is preliminary data.</text>
</comment>
<reference evidence="1" key="1">
    <citation type="submission" date="2017-08" db="EMBL/GenBank/DDBJ databases">
        <authorList>
            <person name="Polle J.E."/>
            <person name="Barry K."/>
            <person name="Cushman J."/>
            <person name="Schmutz J."/>
            <person name="Tran D."/>
            <person name="Hathwaick L.T."/>
            <person name="Yim W.C."/>
            <person name="Jenkins J."/>
            <person name="Mckie-Krisberg Z.M."/>
            <person name="Prochnik S."/>
            <person name="Lindquist E."/>
            <person name="Dockter R.B."/>
            <person name="Adam C."/>
            <person name="Molina H."/>
            <person name="Bunkerborg J."/>
            <person name="Jin E."/>
            <person name="Buchheim M."/>
            <person name="Magnuson J."/>
        </authorList>
    </citation>
    <scope>NUCLEOTIDE SEQUENCE</scope>
    <source>
        <strain evidence="1">CCAP 19/18</strain>
    </source>
</reference>